<evidence type="ECO:0000313" key="4">
    <source>
        <dbReference type="Proteomes" id="UP000294737"/>
    </source>
</evidence>
<evidence type="ECO:0000259" key="2">
    <source>
        <dbReference type="SMART" id="SM01007"/>
    </source>
</evidence>
<dbReference type="PANTHER" id="PTHR10672">
    <property type="entry name" value="ADDUCIN"/>
    <property type="match status" value="1"/>
</dbReference>
<comment type="caution">
    <text evidence="3">The sequence shown here is derived from an EMBL/GenBank/DDBJ whole genome shotgun (WGS) entry which is preliminary data.</text>
</comment>
<evidence type="ECO:0000256" key="1">
    <source>
        <dbReference type="ARBA" id="ARBA00037961"/>
    </source>
</evidence>
<protein>
    <submittedName>
        <fullName evidence="3">Ribulose-5-phosphate 4-epimerase/fuculose-1-phosphate aldolase</fullName>
    </submittedName>
</protein>
<dbReference type="Gene3D" id="3.40.225.10">
    <property type="entry name" value="Class II aldolase/adducin N-terminal domain"/>
    <property type="match status" value="1"/>
</dbReference>
<dbReference type="EMBL" id="SNWF01000004">
    <property type="protein sequence ID" value="TDN93657.1"/>
    <property type="molecule type" value="Genomic_DNA"/>
</dbReference>
<dbReference type="AlphaFoldDB" id="A0A4R6GFV8"/>
<gene>
    <name evidence="3" type="ORF">EV677_0187</name>
</gene>
<keyword evidence="4" id="KW-1185">Reference proteome</keyword>
<dbReference type="SUPFAM" id="SSF53639">
    <property type="entry name" value="AraD/HMP-PK domain-like"/>
    <property type="match status" value="1"/>
</dbReference>
<dbReference type="SMART" id="SM01007">
    <property type="entry name" value="Aldolase_II"/>
    <property type="match status" value="1"/>
</dbReference>
<organism evidence="3 4">
    <name type="scientific">Herminiimonas fonticola</name>
    <dbReference type="NCBI Taxonomy" id="303380"/>
    <lineage>
        <taxon>Bacteria</taxon>
        <taxon>Pseudomonadati</taxon>
        <taxon>Pseudomonadota</taxon>
        <taxon>Betaproteobacteria</taxon>
        <taxon>Burkholderiales</taxon>
        <taxon>Oxalobacteraceae</taxon>
        <taxon>Herminiimonas</taxon>
    </lineage>
</organism>
<dbReference type="Pfam" id="PF00596">
    <property type="entry name" value="Aldolase_II"/>
    <property type="match status" value="1"/>
</dbReference>
<dbReference type="InterPro" id="IPR001303">
    <property type="entry name" value="Aldolase_II/adducin_N"/>
</dbReference>
<evidence type="ECO:0000313" key="3">
    <source>
        <dbReference type="EMBL" id="TDN93657.1"/>
    </source>
</evidence>
<name>A0A4R6GFV8_9BURK</name>
<dbReference type="PANTHER" id="PTHR10672:SF3">
    <property type="entry name" value="PROTEIN HU-LI TAI SHAO"/>
    <property type="match status" value="1"/>
</dbReference>
<dbReference type="InterPro" id="IPR051017">
    <property type="entry name" value="Aldolase-II_Adducin_sf"/>
</dbReference>
<dbReference type="Proteomes" id="UP000294737">
    <property type="component" value="Unassembled WGS sequence"/>
</dbReference>
<dbReference type="NCBIfam" id="NF005451">
    <property type="entry name" value="PRK07044.1"/>
    <property type="match status" value="1"/>
</dbReference>
<dbReference type="GO" id="GO:0051015">
    <property type="term" value="F:actin filament binding"/>
    <property type="evidence" value="ECO:0007669"/>
    <property type="project" value="TreeGrafter"/>
</dbReference>
<accession>A0A4R6GFV8</accession>
<dbReference type="InterPro" id="IPR036409">
    <property type="entry name" value="Aldolase_II/adducin_N_sf"/>
</dbReference>
<proteinExistence type="inferred from homology"/>
<reference evidence="3 4" key="1">
    <citation type="submission" date="2019-03" db="EMBL/GenBank/DDBJ databases">
        <title>Genomic Encyclopedia of Type Strains, Phase IV (KMG-IV): sequencing the most valuable type-strain genomes for metagenomic binning, comparative biology and taxonomic classification.</title>
        <authorList>
            <person name="Goeker M."/>
        </authorList>
    </citation>
    <scope>NUCLEOTIDE SEQUENCE [LARGE SCALE GENOMIC DNA]</scope>
    <source>
        <strain evidence="3 4">DSM 18555</strain>
    </source>
</reference>
<comment type="similarity">
    <text evidence="1">Belongs to the aldolase class II family.</text>
</comment>
<dbReference type="GO" id="GO:0005856">
    <property type="term" value="C:cytoskeleton"/>
    <property type="evidence" value="ECO:0007669"/>
    <property type="project" value="TreeGrafter"/>
</dbReference>
<feature type="domain" description="Class II aldolase/adducin N-terminal" evidence="2">
    <location>
        <begin position="26"/>
        <end position="206"/>
    </location>
</feature>
<sequence length="258" mass="28333">MQGNMNNSVVKAAPAGISDAEWQVRVDLAACYHLCALKNWDDLIYTHISATVPGEENHFLINPFGLRFEEITASNLVKIDLQGKIIGDQNVRVNVTGFAIHGAVHSARKDAMCVMHLHNENGVAVGMQQGGLLPLSQHAMRFYQQMGYHDYEGLALSPVEQTRLIERLGDYPAMLLRNHGTLISGRTIAEAYVLMDTLDKACSFQLKAQSGGGPLNIPAPEVCAKTYKELLGDGSPEGILEWPALLRRLDAVSPSYRH</sequence>